<dbReference type="InterPro" id="IPR020904">
    <property type="entry name" value="Sc_DH/Rdtase_CS"/>
</dbReference>
<organism evidence="3 4">
    <name type="scientific">Chryseomicrobium palamuruense</name>
    <dbReference type="NCBI Taxonomy" id="682973"/>
    <lineage>
        <taxon>Bacteria</taxon>
        <taxon>Bacillati</taxon>
        <taxon>Bacillota</taxon>
        <taxon>Bacilli</taxon>
        <taxon>Bacillales</taxon>
        <taxon>Caryophanaceae</taxon>
        <taxon>Chryseomicrobium</taxon>
    </lineage>
</organism>
<dbReference type="GO" id="GO:0016491">
    <property type="term" value="F:oxidoreductase activity"/>
    <property type="evidence" value="ECO:0007669"/>
    <property type="project" value="UniProtKB-KW"/>
</dbReference>
<dbReference type="EMBL" id="JBHSEF010000010">
    <property type="protein sequence ID" value="MFC4354272.1"/>
    <property type="molecule type" value="Genomic_DNA"/>
</dbReference>
<evidence type="ECO:0000256" key="2">
    <source>
        <dbReference type="ARBA" id="ARBA00023002"/>
    </source>
</evidence>
<dbReference type="InterPro" id="IPR002347">
    <property type="entry name" value="SDR_fam"/>
</dbReference>
<dbReference type="PRINTS" id="PR00081">
    <property type="entry name" value="GDHRDH"/>
</dbReference>
<name>A0ABV8USJ9_9BACL</name>
<dbReference type="PRINTS" id="PR00080">
    <property type="entry name" value="SDRFAMILY"/>
</dbReference>
<comment type="similarity">
    <text evidence="1">Belongs to the short-chain dehydrogenases/reductases (SDR) family.</text>
</comment>
<evidence type="ECO:0000256" key="1">
    <source>
        <dbReference type="ARBA" id="ARBA00006484"/>
    </source>
</evidence>
<keyword evidence="4" id="KW-1185">Reference proteome</keyword>
<dbReference type="RefSeq" id="WP_378140531.1">
    <property type="nucleotide sequence ID" value="NZ_JBHSEF010000010.1"/>
</dbReference>
<dbReference type="SUPFAM" id="SSF51735">
    <property type="entry name" value="NAD(P)-binding Rossmann-fold domains"/>
    <property type="match status" value="1"/>
</dbReference>
<dbReference type="Proteomes" id="UP001595733">
    <property type="component" value="Unassembled WGS sequence"/>
</dbReference>
<gene>
    <name evidence="3" type="ORF">ACFO0S_04190</name>
</gene>
<dbReference type="Pfam" id="PF13561">
    <property type="entry name" value="adh_short_C2"/>
    <property type="match status" value="1"/>
</dbReference>
<proteinExistence type="inferred from homology"/>
<dbReference type="Gene3D" id="3.40.50.720">
    <property type="entry name" value="NAD(P)-binding Rossmann-like Domain"/>
    <property type="match status" value="1"/>
</dbReference>
<dbReference type="PANTHER" id="PTHR42760:SF115">
    <property type="entry name" value="3-OXOACYL-[ACYL-CARRIER-PROTEIN] REDUCTASE FABG"/>
    <property type="match status" value="1"/>
</dbReference>
<accession>A0ABV8USJ9</accession>
<dbReference type="InterPro" id="IPR036291">
    <property type="entry name" value="NAD(P)-bd_dom_sf"/>
</dbReference>
<keyword evidence="2 3" id="KW-0560">Oxidoreductase</keyword>
<dbReference type="PROSITE" id="PS00061">
    <property type="entry name" value="ADH_SHORT"/>
    <property type="match status" value="1"/>
</dbReference>
<dbReference type="NCBIfam" id="NF005559">
    <property type="entry name" value="PRK07231.1"/>
    <property type="match status" value="1"/>
</dbReference>
<reference evidence="4" key="1">
    <citation type="journal article" date="2019" name="Int. J. Syst. Evol. Microbiol.">
        <title>The Global Catalogue of Microorganisms (GCM) 10K type strain sequencing project: providing services to taxonomists for standard genome sequencing and annotation.</title>
        <authorList>
            <consortium name="The Broad Institute Genomics Platform"/>
            <consortium name="The Broad Institute Genome Sequencing Center for Infectious Disease"/>
            <person name="Wu L."/>
            <person name="Ma J."/>
        </authorList>
    </citation>
    <scope>NUCLEOTIDE SEQUENCE [LARGE SCALE GENOMIC DNA]</scope>
    <source>
        <strain evidence="4">CCUG 50353</strain>
    </source>
</reference>
<sequence>MNFLNDLFSLKGKVAIVTGSSKGIGREIAIAVAKAGADVALVARNEKELNSVVLEIKELGQQALAVPVDLLETSRIENEIKKINDYFGHIDILINNAGANVPKPATEVSVDDWDRVLDINLKSTFFVTQAVSKYMLPSKKGKVINMSSQMAFVGFYKRAAYSSSKGGLNQLTKALAIEWADHNINVNSIAPTFIKTPMTEPMFQDKEFLGEVMARIPLGRLGETKDLIGAVIYLASPASDLVTGHTLVVDGGWTVW</sequence>
<protein>
    <submittedName>
        <fullName evidence="3">SDR family NAD(P)-dependent oxidoreductase</fullName>
        <ecNumber evidence="3">1.1.1.-</ecNumber>
    </submittedName>
</protein>
<evidence type="ECO:0000313" key="3">
    <source>
        <dbReference type="EMBL" id="MFC4354272.1"/>
    </source>
</evidence>
<dbReference type="PANTHER" id="PTHR42760">
    <property type="entry name" value="SHORT-CHAIN DEHYDROGENASES/REDUCTASES FAMILY MEMBER"/>
    <property type="match status" value="1"/>
</dbReference>
<dbReference type="EC" id="1.1.1.-" evidence="3"/>
<comment type="caution">
    <text evidence="3">The sequence shown here is derived from an EMBL/GenBank/DDBJ whole genome shotgun (WGS) entry which is preliminary data.</text>
</comment>
<evidence type="ECO:0000313" key="4">
    <source>
        <dbReference type="Proteomes" id="UP001595733"/>
    </source>
</evidence>